<dbReference type="EMBL" id="WTYI01000001">
    <property type="protein sequence ID" value="MXO97239.1"/>
    <property type="molecule type" value="Genomic_DNA"/>
</dbReference>
<gene>
    <name evidence="9" type="ORF">GRI34_12505</name>
</gene>
<name>A0A6I4TPK0_9SPHN</name>
<evidence type="ECO:0000313" key="10">
    <source>
        <dbReference type="Proteomes" id="UP000432727"/>
    </source>
</evidence>
<keyword evidence="10" id="KW-1185">Reference proteome</keyword>
<keyword evidence="6" id="KW-0680">Restriction system</keyword>
<dbReference type="GO" id="GO:0009007">
    <property type="term" value="F:site-specific DNA-methyltransferase (adenine-specific) activity"/>
    <property type="evidence" value="ECO:0007669"/>
    <property type="project" value="UniProtKB-EC"/>
</dbReference>
<protein>
    <recommendedName>
        <fullName evidence="2">site-specific DNA-methyltransferase (adenine-specific)</fullName>
        <ecNumber evidence="2">2.1.1.72</ecNumber>
    </recommendedName>
</protein>
<proteinExistence type="inferred from homology"/>
<evidence type="ECO:0000256" key="4">
    <source>
        <dbReference type="ARBA" id="ARBA00022679"/>
    </source>
</evidence>
<dbReference type="EC" id="2.1.1.72" evidence="2"/>
<dbReference type="GO" id="GO:0003677">
    <property type="term" value="F:DNA binding"/>
    <property type="evidence" value="ECO:0007669"/>
    <property type="project" value="InterPro"/>
</dbReference>
<keyword evidence="3 9" id="KW-0489">Methyltransferase</keyword>
<dbReference type="CDD" id="cd02440">
    <property type="entry name" value="AdoMet_MTases"/>
    <property type="match status" value="1"/>
</dbReference>
<dbReference type="InterPro" id="IPR050953">
    <property type="entry name" value="N4_N6_ade-DNA_methylase"/>
</dbReference>
<dbReference type="GO" id="GO:0032259">
    <property type="term" value="P:methylation"/>
    <property type="evidence" value="ECO:0007669"/>
    <property type="project" value="UniProtKB-KW"/>
</dbReference>
<dbReference type="AlphaFoldDB" id="A0A6I4TPK0"/>
<dbReference type="SUPFAM" id="SSF53335">
    <property type="entry name" value="S-adenosyl-L-methionine-dependent methyltransferases"/>
    <property type="match status" value="1"/>
</dbReference>
<feature type="domain" description="DNA methylase adenine-specific" evidence="8">
    <location>
        <begin position="242"/>
        <end position="474"/>
    </location>
</feature>
<evidence type="ECO:0000256" key="2">
    <source>
        <dbReference type="ARBA" id="ARBA00011900"/>
    </source>
</evidence>
<dbReference type="PANTHER" id="PTHR33841">
    <property type="entry name" value="DNA METHYLTRANSFERASE YEEA-RELATED"/>
    <property type="match status" value="1"/>
</dbReference>
<dbReference type="Proteomes" id="UP000432727">
    <property type="component" value="Unassembled WGS sequence"/>
</dbReference>
<comment type="caution">
    <text evidence="9">The sequence shown here is derived from an EMBL/GenBank/DDBJ whole genome shotgun (WGS) entry which is preliminary data.</text>
</comment>
<dbReference type="PROSITE" id="PS00092">
    <property type="entry name" value="N6_MTASE"/>
    <property type="match status" value="1"/>
</dbReference>
<evidence type="ECO:0000256" key="3">
    <source>
        <dbReference type="ARBA" id="ARBA00022603"/>
    </source>
</evidence>
<dbReference type="PANTHER" id="PTHR33841:SF5">
    <property type="entry name" value="DNA METHYLASE (MODIFICATION METHYLASE) (METHYLTRANSFERASE)-RELATED"/>
    <property type="match status" value="1"/>
</dbReference>
<comment type="catalytic activity">
    <reaction evidence="7">
        <text>a 2'-deoxyadenosine in DNA + S-adenosyl-L-methionine = an N(6)-methyl-2'-deoxyadenosine in DNA + S-adenosyl-L-homocysteine + H(+)</text>
        <dbReference type="Rhea" id="RHEA:15197"/>
        <dbReference type="Rhea" id="RHEA-COMP:12418"/>
        <dbReference type="Rhea" id="RHEA-COMP:12419"/>
        <dbReference type="ChEBI" id="CHEBI:15378"/>
        <dbReference type="ChEBI" id="CHEBI:57856"/>
        <dbReference type="ChEBI" id="CHEBI:59789"/>
        <dbReference type="ChEBI" id="CHEBI:90615"/>
        <dbReference type="ChEBI" id="CHEBI:90616"/>
        <dbReference type="EC" id="2.1.1.72"/>
    </reaction>
</comment>
<dbReference type="RefSeq" id="WP_234028317.1">
    <property type="nucleotide sequence ID" value="NZ_WTYI01000001.1"/>
</dbReference>
<evidence type="ECO:0000256" key="1">
    <source>
        <dbReference type="ARBA" id="ARBA00006594"/>
    </source>
</evidence>
<reference evidence="9 10" key="1">
    <citation type="submission" date="2019-12" db="EMBL/GenBank/DDBJ databases">
        <title>Genomic-based taxomic classification of the family Erythrobacteraceae.</title>
        <authorList>
            <person name="Xu L."/>
        </authorList>
    </citation>
    <scope>NUCLEOTIDE SEQUENCE [LARGE SCALE GENOMIC DNA]</scope>
    <source>
        <strain evidence="9 10">JCM 12189</strain>
    </source>
</reference>
<dbReference type="Gene3D" id="3.40.50.150">
    <property type="entry name" value="Vaccinia Virus protein VP39"/>
    <property type="match status" value="1"/>
</dbReference>
<accession>A0A6I4TPK0</accession>
<organism evidence="9 10">
    <name type="scientific">Qipengyuania aquimaris</name>
    <dbReference type="NCBI Taxonomy" id="255984"/>
    <lineage>
        <taxon>Bacteria</taxon>
        <taxon>Pseudomonadati</taxon>
        <taxon>Pseudomonadota</taxon>
        <taxon>Alphaproteobacteria</taxon>
        <taxon>Sphingomonadales</taxon>
        <taxon>Erythrobacteraceae</taxon>
        <taxon>Qipengyuania</taxon>
    </lineage>
</organism>
<dbReference type="InterPro" id="IPR003356">
    <property type="entry name" value="DNA_methylase_A-5"/>
</dbReference>
<evidence type="ECO:0000259" key="8">
    <source>
        <dbReference type="Pfam" id="PF02384"/>
    </source>
</evidence>
<dbReference type="GO" id="GO:0009307">
    <property type="term" value="P:DNA restriction-modification system"/>
    <property type="evidence" value="ECO:0007669"/>
    <property type="project" value="UniProtKB-KW"/>
</dbReference>
<keyword evidence="5" id="KW-0949">S-adenosyl-L-methionine</keyword>
<dbReference type="Pfam" id="PF02384">
    <property type="entry name" value="N6_Mtase"/>
    <property type="match status" value="1"/>
</dbReference>
<evidence type="ECO:0000256" key="6">
    <source>
        <dbReference type="ARBA" id="ARBA00022747"/>
    </source>
</evidence>
<keyword evidence="4" id="KW-0808">Transferase</keyword>
<dbReference type="InterPro" id="IPR002052">
    <property type="entry name" value="DNA_methylase_N6_adenine_CS"/>
</dbReference>
<evidence type="ECO:0000256" key="7">
    <source>
        <dbReference type="ARBA" id="ARBA00047942"/>
    </source>
</evidence>
<evidence type="ECO:0000256" key="5">
    <source>
        <dbReference type="ARBA" id="ARBA00022691"/>
    </source>
</evidence>
<comment type="similarity">
    <text evidence="1">Belongs to the N(4)/N(6)-methyltransferase family.</text>
</comment>
<dbReference type="GO" id="GO:0008170">
    <property type="term" value="F:N-methyltransferase activity"/>
    <property type="evidence" value="ECO:0007669"/>
    <property type="project" value="InterPro"/>
</dbReference>
<evidence type="ECO:0000313" key="9">
    <source>
        <dbReference type="EMBL" id="MXO97239.1"/>
    </source>
</evidence>
<dbReference type="InterPro" id="IPR029063">
    <property type="entry name" value="SAM-dependent_MTases_sf"/>
</dbReference>
<sequence>MQRLAENLGAWFGLAPVTMFANAERDDGRHHILLDGGLGSFALSETNERIWRDPRAANYAWSSGVPHHVTVTDKEVAVVRWDKVKPEEFSRRSVENDRSAFYAYLVADRVRSTRRVVEHLVDVFRRTRSLVQKDVGDHASVRAYLGILATAINRVSDCEIAIVPDPQLIADLPDATVELLIEEIISSSGLPTAKAGISMLPDLAVRHAGSEIFQEAHFALTSSGDRDLFDWISPATSTVRTRGTSHFTPPALARSLVEQSFKEIGDLPSLASLTVLDPACGSGSFLYEAIRTARRLGFNGELKVVGRDISIAAVDMARFTLKFAAGDWTPAGGILIDIQAADALDAPLPKADVVLMNPPFMAWTAMTREQRDKVREVLQGMTKGRVDLSMAFVSRALDAVRPGGAIGAVMPASVLASSAAESWRSEIREKADLRLIGSLGEYGLFAHATVNVAVVVARRREENQEADKQQVLAVVSGRSSEATGDALRAIRGATDIPVSETAESRWQIFHMSQSFLDAAPNWRPVAPEVVEAIERTEALGLTRPLGDIFEVLQGARTGWVKGFVLSEAEIASLGGQDRRFFRPAAMGDNIVEGHLKPDQMVFFPYSSEGLLLGSEEELEKKAPSYFERYLQPNKKDLSSRTTHKGRADWWTLARPRGWNSSCRPRIVSKYFGSVGGFALDPEGAFVVVQGFGWFLRRTEKPTTPETDYAFHEDSSEEEAAEYLEAEDATATSEMSEIDLLAAYVALFNSTVFEKLLATFSSHVAGGQYDLSWRFVRAIPVPDFAGMWRNEGRASEIARLVELGRAPAPEDRVWARQVERLLYGFYGADLLDSL</sequence>
<dbReference type="PRINTS" id="PR00507">
    <property type="entry name" value="N12N6MTFRASE"/>
</dbReference>